<comment type="caution">
    <text evidence="12">The sequence shown here is derived from an EMBL/GenBank/DDBJ whole genome shotgun (WGS) entry which is preliminary data.</text>
</comment>
<evidence type="ECO:0000256" key="11">
    <source>
        <dbReference type="PIRNR" id="PIRNR006268"/>
    </source>
</evidence>
<dbReference type="EMBL" id="JAFREM010000004">
    <property type="protein sequence ID" value="MBO1304953.1"/>
    <property type="molecule type" value="Genomic_DNA"/>
</dbReference>
<dbReference type="InterPro" id="IPR024932">
    <property type="entry name" value="ApbE"/>
</dbReference>
<evidence type="ECO:0000256" key="6">
    <source>
        <dbReference type="ARBA" id="ARBA00022723"/>
    </source>
</evidence>
<evidence type="ECO:0000313" key="12">
    <source>
        <dbReference type="EMBL" id="MBO1304953.1"/>
    </source>
</evidence>
<gene>
    <name evidence="12" type="ORF">JZO70_02180</name>
</gene>
<evidence type="ECO:0000256" key="4">
    <source>
        <dbReference type="ARBA" id="ARBA00022630"/>
    </source>
</evidence>
<proteinExistence type="inferred from homology"/>
<comment type="catalytic activity">
    <reaction evidence="10 11">
        <text>L-threonyl-[protein] + FAD = FMN-L-threonyl-[protein] + AMP + H(+)</text>
        <dbReference type="Rhea" id="RHEA:36847"/>
        <dbReference type="Rhea" id="RHEA-COMP:11060"/>
        <dbReference type="Rhea" id="RHEA-COMP:11061"/>
        <dbReference type="ChEBI" id="CHEBI:15378"/>
        <dbReference type="ChEBI" id="CHEBI:30013"/>
        <dbReference type="ChEBI" id="CHEBI:57692"/>
        <dbReference type="ChEBI" id="CHEBI:74257"/>
        <dbReference type="ChEBI" id="CHEBI:456215"/>
        <dbReference type="EC" id="2.7.1.180"/>
    </reaction>
</comment>
<comment type="similarity">
    <text evidence="11">Belongs to the ApbE family.</text>
</comment>
<dbReference type="PIRSF" id="PIRSF006268">
    <property type="entry name" value="ApbE"/>
    <property type="match status" value="1"/>
</dbReference>
<evidence type="ECO:0000313" key="13">
    <source>
        <dbReference type="Proteomes" id="UP000664601"/>
    </source>
</evidence>
<dbReference type="InterPro" id="IPR003374">
    <property type="entry name" value="ApbE-like_sf"/>
</dbReference>
<sequence length="302" mass="33679">MGTVITLSIEHPEAPQLLDYAQKMLEDFQQRYSANQNNSDLMKVNAQAGIKPVKVAPDLYELIKKGSDMGISSHSKLNIAIGPLIKLWHIGFQDARVPTKKEIEERLALIDLEDIDLNDSNQTVYLKKKGMEIDLGALAKGYFADELKLYFKAQGVQSGIIDLGGNVLTIGSSLKNPEGVWNVGIQNPLKERGNLVAVIENHDQSVVTSGIYERVLKIGETHYHHIFDSQTGYPVENDVASLTIVSEQSLDGEFWTTILFHDSSRKILNWLNQMPQVEGLVITRNNEILISEKLKASVTLLE</sequence>
<dbReference type="Gene3D" id="3.10.520.10">
    <property type="entry name" value="ApbE-like domains"/>
    <property type="match status" value="1"/>
</dbReference>
<evidence type="ECO:0000256" key="8">
    <source>
        <dbReference type="ARBA" id="ARBA00022842"/>
    </source>
</evidence>
<name>A0ABS3L7B8_9ENTE</name>
<keyword evidence="4 11" id="KW-0285">Flavoprotein</keyword>
<evidence type="ECO:0000256" key="3">
    <source>
        <dbReference type="ARBA" id="ARBA00016337"/>
    </source>
</evidence>
<keyword evidence="5 11" id="KW-0808">Transferase</keyword>
<evidence type="ECO:0000256" key="2">
    <source>
        <dbReference type="ARBA" id="ARBA00011955"/>
    </source>
</evidence>
<evidence type="ECO:0000256" key="7">
    <source>
        <dbReference type="ARBA" id="ARBA00022827"/>
    </source>
</evidence>
<protein>
    <recommendedName>
        <fullName evidence="3 11">FAD:protein FMN transferase</fullName>
        <ecNumber evidence="2 11">2.7.1.180</ecNumber>
    </recommendedName>
    <alternativeName>
        <fullName evidence="9 11">Flavin transferase</fullName>
    </alternativeName>
</protein>
<evidence type="ECO:0000256" key="1">
    <source>
        <dbReference type="ARBA" id="ARBA00001946"/>
    </source>
</evidence>
<keyword evidence="8 11" id="KW-0460">Magnesium</keyword>
<evidence type="ECO:0000256" key="9">
    <source>
        <dbReference type="ARBA" id="ARBA00031306"/>
    </source>
</evidence>
<keyword evidence="13" id="KW-1185">Reference proteome</keyword>
<evidence type="ECO:0000256" key="5">
    <source>
        <dbReference type="ARBA" id="ARBA00022679"/>
    </source>
</evidence>
<accession>A0ABS3L7B8</accession>
<evidence type="ECO:0000256" key="10">
    <source>
        <dbReference type="ARBA" id="ARBA00048540"/>
    </source>
</evidence>
<keyword evidence="6 11" id="KW-0479">Metal-binding</keyword>
<dbReference type="Pfam" id="PF02424">
    <property type="entry name" value="ApbE"/>
    <property type="match status" value="1"/>
</dbReference>
<comment type="cofactor">
    <cofactor evidence="1">
        <name>Mg(2+)</name>
        <dbReference type="ChEBI" id="CHEBI:18420"/>
    </cofactor>
</comment>
<keyword evidence="7 11" id="KW-0274">FAD</keyword>
<organism evidence="12 13">
    <name type="scientific">Candidatus Enterococcus moelleringii</name>
    <dbReference type="NCBI Taxonomy" id="2815325"/>
    <lineage>
        <taxon>Bacteria</taxon>
        <taxon>Bacillati</taxon>
        <taxon>Bacillota</taxon>
        <taxon>Bacilli</taxon>
        <taxon>Lactobacillales</taxon>
        <taxon>Enterococcaceae</taxon>
        <taxon>Enterococcus</taxon>
    </lineage>
</organism>
<dbReference type="EC" id="2.7.1.180" evidence="2 11"/>
<dbReference type="SUPFAM" id="SSF143631">
    <property type="entry name" value="ApbE-like"/>
    <property type="match status" value="1"/>
</dbReference>
<dbReference type="PANTHER" id="PTHR30040">
    <property type="entry name" value="THIAMINE BIOSYNTHESIS LIPOPROTEIN APBE"/>
    <property type="match status" value="1"/>
</dbReference>
<dbReference type="PANTHER" id="PTHR30040:SF2">
    <property type="entry name" value="FAD:PROTEIN FMN TRANSFERASE"/>
    <property type="match status" value="1"/>
</dbReference>
<reference evidence="12 13" key="1">
    <citation type="submission" date="2021-03" db="EMBL/GenBank/DDBJ databases">
        <title>Enterococcal diversity collection.</title>
        <authorList>
            <person name="Gilmore M.S."/>
            <person name="Schwartzman J."/>
            <person name="Van Tyne D."/>
            <person name="Martin M."/>
            <person name="Earl A.M."/>
            <person name="Manson A.L."/>
            <person name="Straub T."/>
            <person name="Salamzade R."/>
            <person name="Saavedra J."/>
            <person name="Lebreton F."/>
            <person name="Prichula J."/>
            <person name="Schaufler K."/>
            <person name="Gaca A."/>
            <person name="Sgardioli B."/>
            <person name="Wagenaar J."/>
            <person name="Strong T."/>
        </authorList>
    </citation>
    <scope>NUCLEOTIDE SEQUENCE [LARGE SCALE GENOMIC DNA]</scope>
    <source>
        <strain evidence="12 13">669A</strain>
    </source>
</reference>
<dbReference type="GO" id="GO:0016740">
    <property type="term" value="F:transferase activity"/>
    <property type="evidence" value="ECO:0007669"/>
    <property type="project" value="UniProtKB-KW"/>
</dbReference>
<dbReference type="Proteomes" id="UP000664601">
    <property type="component" value="Unassembled WGS sequence"/>
</dbReference>